<evidence type="ECO:0000313" key="2">
    <source>
        <dbReference type="Proteomes" id="UP000275652"/>
    </source>
</evidence>
<sequence>WVDRAPPARGDGGDSDWVTSKTIGAAEMMALGNSMARGDDLTRLMDLGDATGLKNLVMGLVVITTVELDHDDLEDDQDVQDLSPLDVLVSTPYRPRFTDGHTTNVGGKLVPFHAADVRVWWDRRHAYVLPTVAESTAGQKNEITQK</sequence>
<accession>A0A9X8DSC1</accession>
<reference evidence="1 2" key="1">
    <citation type="journal article" date="2018" name="J. Invertebr. Pathol.">
        <title>New genotyping method for the causative agent of crayfish plague (Aphanomyces astaci) based on whole genome data.</title>
        <authorList>
            <person name="Minardi D."/>
            <person name="Studholme D.J."/>
            <person name="van der Giezen M."/>
            <person name="Pretto T."/>
            <person name="Oidtmann B."/>
        </authorList>
    </citation>
    <scope>NUCLEOTIDE SEQUENCE [LARGE SCALE GENOMIC DNA]</scope>
    <source>
        <strain evidence="1 2">KB13</strain>
    </source>
</reference>
<proteinExistence type="predicted"/>
<dbReference type="AlphaFoldDB" id="A0A9X8DSC1"/>
<comment type="caution">
    <text evidence="1">The sequence shown here is derived from an EMBL/GenBank/DDBJ whole genome shotgun (WGS) entry which is preliminary data.</text>
</comment>
<organism evidence="1 2">
    <name type="scientific">Aphanomyces astaci</name>
    <name type="common">Crayfish plague agent</name>
    <dbReference type="NCBI Taxonomy" id="112090"/>
    <lineage>
        <taxon>Eukaryota</taxon>
        <taxon>Sar</taxon>
        <taxon>Stramenopiles</taxon>
        <taxon>Oomycota</taxon>
        <taxon>Saprolegniomycetes</taxon>
        <taxon>Saprolegniales</taxon>
        <taxon>Verrucalvaceae</taxon>
        <taxon>Aphanomyces</taxon>
    </lineage>
</organism>
<dbReference type="EMBL" id="QUTI01033014">
    <property type="protein sequence ID" value="RLO02647.1"/>
    <property type="molecule type" value="Genomic_DNA"/>
</dbReference>
<dbReference type="Proteomes" id="UP000275652">
    <property type="component" value="Unassembled WGS sequence"/>
</dbReference>
<evidence type="ECO:0000313" key="1">
    <source>
        <dbReference type="EMBL" id="RLO02647.1"/>
    </source>
</evidence>
<gene>
    <name evidence="1" type="ORF">DYB28_013931</name>
</gene>
<protein>
    <submittedName>
        <fullName evidence="1">Uncharacterized protein</fullName>
    </submittedName>
</protein>
<name>A0A9X8DSC1_APHAT</name>
<feature type="non-terminal residue" evidence="1">
    <location>
        <position position="1"/>
    </location>
</feature>